<dbReference type="Proteomes" id="UP001280629">
    <property type="component" value="Unassembled WGS sequence"/>
</dbReference>
<evidence type="ECO:0000256" key="1">
    <source>
        <dbReference type="SAM" id="Coils"/>
    </source>
</evidence>
<dbReference type="EMBL" id="JAUBDH010000006">
    <property type="protein sequence ID" value="MDW0110521.1"/>
    <property type="molecule type" value="Genomic_DNA"/>
</dbReference>
<name>A0ABU4G0N9_9BACL</name>
<reference evidence="3 4" key="1">
    <citation type="submission" date="2023-06" db="EMBL/GenBank/DDBJ databases">
        <title>Sporosarcina sp. nov., isolated from Korean traditional fermented seafood 'Jeotgal'.</title>
        <authorList>
            <person name="Yang A.-I."/>
            <person name="Shin N.-R."/>
        </authorList>
    </citation>
    <scope>NUCLEOTIDE SEQUENCE [LARGE SCALE GENOMIC DNA]</scope>
    <source>
        <strain evidence="3 4">KCTC3840</strain>
    </source>
</reference>
<keyword evidence="1" id="KW-0175">Coiled coil</keyword>
<organism evidence="3 4">
    <name type="scientific">Sporosarcina aquimarina</name>
    <dbReference type="NCBI Taxonomy" id="114975"/>
    <lineage>
        <taxon>Bacteria</taxon>
        <taxon>Bacillati</taxon>
        <taxon>Bacillota</taxon>
        <taxon>Bacilli</taxon>
        <taxon>Bacillales</taxon>
        <taxon>Caryophanaceae</taxon>
        <taxon>Sporosarcina</taxon>
    </lineage>
</organism>
<evidence type="ECO:0000313" key="3">
    <source>
        <dbReference type="EMBL" id="MDW0110521.1"/>
    </source>
</evidence>
<keyword evidence="2" id="KW-1133">Transmembrane helix</keyword>
<evidence type="ECO:0000256" key="2">
    <source>
        <dbReference type="SAM" id="Phobius"/>
    </source>
</evidence>
<feature type="transmembrane region" description="Helical" evidence="2">
    <location>
        <begin position="6"/>
        <end position="24"/>
    </location>
</feature>
<evidence type="ECO:0000313" key="4">
    <source>
        <dbReference type="Proteomes" id="UP001280629"/>
    </source>
</evidence>
<accession>A0ABU4G0N9</accession>
<comment type="caution">
    <text evidence="3">The sequence shown here is derived from an EMBL/GenBank/DDBJ whole genome shotgun (WGS) entry which is preliminary data.</text>
</comment>
<sequence length="96" mass="10730">MVSFLVTIAILAVVLLGFNILMGYRKGNITLDLNERYTNLTKQAEAVKQELKKQGKTVDYEGNGYYIINGKRYVVKQHNVAMGGVPLQRTVLTPAK</sequence>
<keyword evidence="4" id="KW-1185">Reference proteome</keyword>
<keyword evidence="2" id="KW-0472">Membrane</keyword>
<dbReference type="RefSeq" id="WP_317936078.1">
    <property type="nucleotide sequence ID" value="NZ_JAUBDH010000006.1"/>
</dbReference>
<proteinExistence type="predicted"/>
<feature type="coiled-coil region" evidence="1">
    <location>
        <begin position="30"/>
        <end position="57"/>
    </location>
</feature>
<protein>
    <submittedName>
        <fullName evidence="3">Uncharacterized protein</fullName>
    </submittedName>
</protein>
<keyword evidence="2" id="KW-0812">Transmembrane</keyword>
<gene>
    <name evidence="3" type="ORF">QT716_10785</name>
</gene>